<evidence type="ECO:0000313" key="2">
    <source>
        <dbReference type="Proteomes" id="UP000035350"/>
    </source>
</evidence>
<name>A0A0G8CJT7_9BACI</name>
<comment type="caution">
    <text evidence="1">The sequence shown here is derived from an EMBL/GenBank/DDBJ whole genome shotgun (WGS) entry which is preliminary data.</text>
</comment>
<gene>
    <name evidence="1" type="ORF">B4147_3890</name>
</gene>
<accession>A0A0G8CJT7</accession>
<sequence>MIFTITESFDGWYVLWRKIKKQLVAQLNVKRYKHIKKVKK</sequence>
<dbReference type="AlphaFoldDB" id="A0A0G8CJT7"/>
<dbReference type="Proteomes" id="UP000035350">
    <property type="component" value="Unassembled WGS sequence"/>
</dbReference>
<dbReference type="EMBL" id="LCYN01000004">
    <property type="protein sequence ID" value="KKZ99306.1"/>
    <property type="molecule type" value="Genomic_DNA"/>
</dbReference>
<organism evidence="1 2">
    <name type="scientific">Bacillus wiedmannii</name>
    <dbReference type="NCBI Taxonomy" id="1890302"/>
    <lineage>
        <taxon>Bacteria</taxon>
        <taxon>Bacillati</taxon>
        <taxon>Bacillota</taxon>
        <taxon>Bacilli</taxon>
        <taxon>Bacillales</taxon>
        <taxon>Bacillaceae</taxon>
        <taxon>Bacillus</taxon>
        <taxon>Bacillus cereus group</taxon>
    </lineage>
</organism>
<evidence type="ECO:0000313" key="1">
    <source>
        <dbReference type="EMBL" id="KKZ99306.1"/>
    </source>
</evidence>
<reference evidence="2" key="2">
    <citation type="submission" date="2015-04" db="EMBL/GenBank/DDBJ databases">
        <title>Draft Genome Sequences of Eight Spore-Forming Food Isolates of Bacillus cereus Genome sequencing.</title>
        <authorList>
            <person name="Krawcyk A.O."/>
            <person name="de Jong A."/>
            <person name="Eijlander R.T."/>
            <person name="Berendsen E.M."/>
            <person name="Holsappel S."/>
            <person name="Wells-Bennik M."/>
            <person name="Kuipers O.P."/>
        </authorList>
    </citation>
    <scope>NUCLEOTIDE SEQUENCE [LARGE SCALE GENOMIC DNA]</scope>
    <source>
        <strain evidence="2">B4147</strain>
    </source>
</reference>
<protein>
    <submittedName>
        <fullName evidence="1">Uncharacterized protein</fullName>
    </submittedName>
</protein>
<reference evidence="1 2" key="1">
    <citation type="journal article" date="2015" name="Genome Announc.">
        <title>Next-Generation Whole-Genome Sequencing of Eight Strains of Bacillus cereus, Isolated from Food.</title>
        <authorList>
            <person name="Krawczyk A.O."/>
            <person name="de Jong A."/>
            <person name="Eijlander R.T."/>
            <person name="Berendsen E.M."/>
            <person name="Holsappel S."/>
            <person name="Wells-Bennik M.H."/>
            <person name="Kuipers O.P."/>
        </authorList>
    </citation>
    <scope>NUCLEOTIDE SEQUENCE [LARGE SCALE GENOMIC DNA]</scope>
    <source>
        <strain evidence="1 2">B4147</strain>
    </source>
</reference>
<dbReference type="PATRIC" id="fig|1396.433.peg.2773"/>
<proteinExistence type="predicted"/>